<dbReference type="KEGG" id="flh:EJ997_11410"/>
<evidence type="ECO:0000313" key="7">
    <source>
        <dbReference type="EMBL" id="AZQ77853.1"/>
    </source>
</evidence>
<keyword evidence="8" id="KW-1185">Reference proteome</keyword>
<gene>
    <name evidence="7" type="ORF">EJ997_11410</name>
</gene>
<evidence type="ECO:0000256" key="3">
    <source>
        <dbReference type="ARBA" id="ARBA00023027"/>
    </source>
</evidence>
<dbReference type="Pfam" id="PF14833">
    <property type="entry name" value="NAD_binding_11"/>
    <property type="match status" value="1"/>
</dbReference>
<evidence type="ECO:0000259" key="5">
    <source>
        <dbReference type="Pfam" id="PF03446"/>
    </source>
</evidence>
<dbReference type="InterPro" id="IPR008927">
    <property type="entry name" value="6-PGluconate_DH-like_C_sf"/>
</dbReference>
<feature type="active site" evidence="4">
    <location>
        <position position="172"/>
    </location>
</feature>
<dbReference type="EMBL" id="CP034593">
    <property type="protein sequence ID" value="AZQ77853.1"/>
    <property type="molecule type" value="Genomic_DNA"/>
</dbReference>
<dbReference type="InterPro" id="IPR015815">
    <property type="entry name" value="HIBADH-related"/>
</dbReference>
<reference evidence="7 8" key="1">
    <citation type="submission" date="2018-12" db="EMBL/GenBank/DDBJ databases">
        <title>Complete genome sequence of Flaviflexus sp. H23T48.</title>
        <authorList>
            <person name="Bae J.-W."/>
            <person name="Lee J.-Y."/>
        </authorList>
    </citation>
    <scope>NUCLEOTIDE SEQUENCE [LARGE SCALE GENOMIC DNA]</scope>
    <source>
        <strain evidence="7 8">H23T48</strain>
    </source>
</reference>
<dbReference type="RefSeq" id="WP_126704655.1">
    <property type="nucleotide sequence ID" value="NZ_CP034593.1"/>
</dbReference>
<evidence type="ECO:0000256" key="2">
    <source>
        <dbReference type="ARBA" id="ARBA00023002"/>
    </source>
</evidence>
<dbReference type="PANTHER" id="PTHR43060">
    <property type="entry name" value="3-HYDROXYISOBUTYRATE DEHYDROGENASE-LIKE 1, MITOCHONDRIAL-RELATED"/>
    <property type="match status" value="1"/>
</dbReference>
<comment type="similarity">
    <text evidence="1">Belongs to the HIBADH-related family.</text>
</comment>
<accession>A0A3Q9G5J0</accession>
<dbReference type="InterPro" id="IPR013328">
    <property type="entry name" value="6PGD_dom2"/>
</dbReference>
<dbReference type="SUPFAM" id="SSF51735">
    <property type="entry name" value="NAD(P)-binding Rossmann-fold domains"/>
    <property type="match status" value="1"/>
</dbReference>
<dbReference type="Gene3D" id="3.40.50.720">
    <property type="entry name" value="NAD(P)-binding Rossmann-like Domain"/>
    <property type="match status" value="1"/>
</dbReference>
<dbReference type="GO" id="GO:0016491">
    <property type="term" value="F:oxidoreductase activity"/>
    <property type="evidence" value="ECO:0007669"/>
    <property type="project" value="UniProtKB-KW"/>
</dbReference>
<dbReference type="SUPFAM" id="SSF48179">
    <property type="entry name" value="6-phosphogluconate dehydrogenase C-terminal domain-like"/>
    <property type="match status" value="1"/>
</dbReference>
<dbReference type="PIRSF" id="PIRSF000103">
    <property type="entry name" value="HIBADH"/>
    <property type="match status" value="1"/>
</dbReference>
<dbReference type="AlphaFoldDB" id="A0A3Q9G5J0"/>
<dbReference type="Pfam" id="PF03446">
    <property type="entry name" value="NAD_binding_2"/>
    <property type="match status" value="1"/>
</dbReference>
<proteinExistence type="inferred from homology"/>
<dbReference type="OrthoDB" id="3185659at2"/>
<evidence type="ECO:0000256" key="1">
    <source>
        <dbReference type="ARBA" id="ARBA00009080"/>
    </source>
</evidence>
<sequence>MSRRIAVLGLGAMGLQMASWLAKSFDVVGYDIAAERVALADKEGVASATSAKEAADGADLVLVAVRNRAQLDELLYGADGIAEVMKKGSAIILTSTIGIAPVEEVAVQLAEQGIGLVDAPVSGGPARAGKGDLLVTVGAYETEYEFAKPVLDAMASTLVWVGKAPGKGQSMKTVNQLLCGIHIAAAGEALALAGKLGLDQTVALEALMSGAAASFMLGDRGPRAIQADNGEEAEVKSRLDIFVKDMGIVTDAAKSVGMAVPVAAAAEQEYLLGFARGQAAMDDSSVIRVVSPEDRA</sequence>
<dbReference type="Proteomes" id="UP000280344">
    <property type="component" value="Chromosome"/>
</dbReference>
<dbReference type="InterPro" id="IPR029154">
    <property type="entry name" value="HIBADH-like_NADP-bd"/>
</dbReference>
<dbReference type="PANTHER" id="PTHR43060:SF15">
    <property type="entry name" value="3-HYDROXYISOBUTYRATE DEHYDROGENASE-LIKE 1, MITOCHONDRIAL-RELATED"/>
    <property type="match status" value="1"/>
</dbReference>
<evidence type="ECO:0000313" key="8">
    <source>
        <dbReference type="Proteomes" id="UP000280344"/>
    </source>
</evidence>
<protein>
    <submittedName>
        <fullName evidence="7">NAD(P)-dependent oxidoreductase</fullName>
    </submittedName>
</protein>
<dbReference type="InterPro" id="IPR006115">
    <property type="entry name" value="6PGDH_NADP-bd"/>
</dbReference>
<evidence type="ECO:0000259" key="6">
    <source>
        <dbReference type="Pfam" id="PF14833"/>
    </source>
</evidence>
<dbReference type="Gene3D" id="1.10.1040.10">
    <property type="entry name" value="N-(1-d-carboxylethyl)-l-norvaline Dehydrogenase, domain 2"/>
    <property type="match status" value="1"/>
</dbReference>
<keyword evidence="2" id="KW-0560">Oxidoreductase</keyword>
<organism evidence="7 8">
    <name type="scientific">Flaviflexus ciconiae</name>
    <dbReference type="NCBI Taxonomy" id="2496867"/>
    <lineage>
        <taxon>Bacteria</taxon>
        <taxon>Bacillati</taxon>
        <taxon>Actinomycetota</taxon>
        <taxon>Actinomycetes</taxon>
        <taxon>Actinomycetales</taxon>
        <taxon>Actinomycetaceae</taxon>
        <taxon>Flaviflexus</taxon>
    </lineage>
</organism>
<feature type="domain" description="3-hydroxyisobutyrate dehydrogenase-like NAD-binding" evidence="6">
    <location>
        <begin position="166"/>
        <end position="289"/>
    </location>
</feature>
<feature type="domain" description="6-phosphogluconate dehydrogenase NADP-binding" evidence="5">
    <location>
        <begin position="4"/>
        <end position="162"/>
    </location>
</feature>
<dbReference type="GO" id="GO:0051287">
    <property type="term" value="F:NAD binding"/>
    <property type="evidence" value="ECO:0007669"/>
    <property type="project" value="InterPro"/>
</dbReference>
<dbReference type="GO" id="GO:0050661">
    <property type="term" value="F:NADP binding"/>
    <property type="evidence" value="ECO:0007669"/>
    <property type="project" value="InterPro"/>
</dbReference>
<name>A0A3Q9G5J0_9ACTO</name>
<dbReference type="InterPro" id="IPR036291">
    <property type="entry name" value="NAD(P)-bd_dom_sf"/>
</dbReference>
<keyword evidence="3" id="KW-0520">NAD</keyword>
<evidence type="ECO:0000256" key="4">
    <source>
        <dbReference type="PIRSR" id="PIRSR000103-1"/>
    </source>
</evidence>